<dbReference type="EMBL" id="LR796208">
    <property type="protein sequence ID" value="CAB4127306.1"/>
    <property type="molecule type" value="Genomic_DNA"/>
</dbReference>
<organism evidence="8">
    <name type="scientific">uncultured Caudovirales phage</name>
    <dbReference type="NCBI Taxonomy" id="2100421"/>
    <lineage>
        <taxon>Viruses</taxon>
        <taxon>Duplodnaviria</taxon>
        <taxon>Heunggongvirae</taxon>
        <taxon>Uroviricota</taxon>
        <taxon>Caudoviricetes</taxon>
        <taxon>Peduoviridae</taxon>
        <taxon>Maltschvirus</taxon>
        <taxon>Maltschvirus maltsch</taxon>
    </lineage>
</organism>
<reference evidence="8" key="1">
    <citation type="submission" date="2020-04" db="EMBL/GenBank/DDBJ databases">
        <authorList>
            <person name="Chiriac C."/>
            <person name="Salcher M."/>
            <person name="Ghai R."/>
            <person name="Kavagutti S V."/>
        </authorList>
    </citation>
    <scope>NUCLEOTIDE SEQUENCE</scope>
</reference>
<evidence type="ECO:0000256" key="1">
    <source>
        <dbReference type="ARBA" id="ARBA00022485"/>
    </source>
</evidence>
<evidence type="ECO:0000256" key="7">
    <source>
        <dbReference type="ARBA" id="ARBA00023239"/>
    </source>
</evidence>
<evidence type="ECO:0000256" key="6">
    <source>
        <dbReference type="ARBA" id="ARBA00023014"/>
    </source>
</evidence>
<dbReference type="InterPro" id="IPR058240">
    <property type="entry name" value="rSAM_sf"/>
</dbReference>
<dbReference type="PANTHER" id="PTHR42836">
    <property type="entry name" value="7-CARBOXY-7-DEAZAGUANINE SYNTHASE"/>
    <property type="match status" value="1"/>
</dbReference>
<evidence type="ECO:0000256" key="3">
    <source>
        <dbReference type="ARBA" id="ARBA00022723"/>
    </source>
</evidence>
<dbReference type="GO" id="GO:0051539">
    <property type="term" value="F:4 iron, 4 sulfur cluster binding"/>
    <property type="evidence" value="ECO:0007669"/>
    <property type="project" value="UniProtKB-KW"/>
</dbReference>
<evidence type="ECO:0000313" key="8">
    <source>
        <dbReference type="EMBL" id="CAB4127306.1"/>
    </source>
</evidence>
<keyword evidence="4" id="KW-0460">Magnesium</keyword>
<dbReference type="PANTHER" id="PTHR42836:SF1">
    <property type="entry name" value="7-CARBOXY-7-DEAZAGUANINE SYNTHASE"/>
    <property type="match status" value="1"/>
</dbReference>
<dbReference type="GO" id="GO:0046872">
    <property type="term" value="F:metal ion binding"/>
    <property type="evidence" value="ECO:0007669"/>
    <property type="project" value="UniProtKB-KW"/>
</dbReference>
<dbReference type="SUPFAM" id="SSF102114">
    <property type="entry name" value="Radical SAM enzymes"/>
    <property type="match status" value="1"/>
</dbReference>
<dbReference type="InterPro" id="IPR007197">
    <property type="entry name" value="rSAM"/>
</dbReference>
<proteinExistence type="inferred from homology"/>
<protein>
    <submittedName>
        <fullName evidence="8">NrdG Organic radical activating enzymes</fullName>
    </submittedName>
</protein>
<dbReference type="Gene3D" id="3.20.20.70">
    <property type="entry name" value="Aldolase class I"/>
    <property type="match status" value="1"/>
</dbReference>
<evidence type="ECO:0000256" key="4">
    <source>
        <dbReference type="ARBA" id="ARBA00022842"/>
    </source>
</evidence>
<dbReference type="InterPro" id="IPR013785">
    <property type="entry name" value="Aldolase_TIM"/>
</dbReference>
<evidence type="ECO:0000256" key="5">
    <source>
        <dbReference type="ARBA" id="ARBA00023004"/>
    </source>
</evidence>
<sequence length="260" mass="30125">MAKYRLSELFYSIQGEGLYAGTPSVWVRTFGCNLKCPGFACDTEYSWNPKYKDDHDTYTSTEIHAKLKSLITNENNPEGSLLHPLTGNLIHIVFTGGEPLLKKYQTMIMEVVDLFLQDNANVNFTIETNGTQSLTREFDDWLTNTLSYPFFSISPKLETVSWEKDAVDFKNVSRIIDDYYTQIKIVADASVECEKEVIDVVRKLRSKTKYLNYNNLWIMPKGETKEDQLHVAPIVEKYQQLGFKIATRNHCYIWSNERNR</sequence>
<dbReference type="InterPro" id="IPR024924">
    <property type="entry name" value="7-CO-7-deazaguanine_synth-like"/>
</dbReference>
<keyword evidence="7" id="KW-0456">Lyase</keyword>
<keyword evidence="2" id="KW-0949">S-adenosyl-L-methionine</keyword>
<dbReference type="Pfam" id="PF13353">
    <property type="entry name" value="Fer4_12"/>
    <property type="match status" value="1"/>
</dbReference>
<evidence type="ECO:0000256" key="2">
    <source>
        <dbReference type="ARBA" id="ARBA00022691"/>
    </source>
</evidence>
<keyword evidence="6" id="KW-0411">Iron-sulfur</keyword>
<keyword evidence="1" id="KW-0004">4Fe-4S</keyword>
<dbReference type="GO" id="GO:0016829">
    <property type="term" value="F:lyase activity"/>
    <property type="evidence" value="ECO:0007669"/>
    <property type="project" value="UniProtKB-KW"/>
</dbReference>
<keyword evidence="3" id="KW-0479">Metal-binding</keyword>
<accession>A0A6J5L1Z0</accession>
<dbReference type="SFLD" id="SFLDS00029">
    <property type="entry name" value="Radical_SAM"/>
    <property type="match status" value="1"/>
</dbReference>
<dbReference type="HAMAP" id="MF_00917">
    <property type="entry name" value="QueE"/>
    <property type="match status" value="1"/>
</dbReference>
<name>A0A6J5L1Z0_9CAUD</name>
<gene>
    <name evidence="8" type="ORF">UFOVP84_121</name>
</gene>
<keyword evidence="5" id="KW-0408">Iron</keyword>